<evidence type="ECO:0000313" key="1">
    <source>
        <dbReference type="EMBL" id="MDN4494321.1"/>
    </source>
</evidence>
<comment type="caution">
    <text evidence="1">The sequence shown here is derived from an EMBL/GenBank/DDBJ whole genome shotgun (WGS) entry which is preliminary data.</text>
</comment>
<name>A0ABT8GTV4_9BACL</name>
<keyword evidence="2" id="KW-1185">Reference proteome</keyword>
<sequence length="167" mass="19600">MGKKDKIKRLKDQAIANLHLVEIEYKQIVKKSSQEPDSFNWGELLNDAELKGLYKVRKDRKYASLTVELYAIIEQLLKDIYHTFYDNQYVQTPEVNIILDLEEKLGHRVNFKNNTKTLADLRSIIIHEDFSLKKARKSANIDTNNRNLFKQLLKDAESYIKNIEITS</sequence>
<reference evidence="1" key="1">
    <citation type="submission" date="2023-07" db="EMBL/GenBank/DDBJ databases">
        <title>Ureibacillus sp. isolated from freshwater well.</title>
        <authorList>
            <person name="Kirdat K."/>
            <person name="Bhatt A."/>
            <person name="Teware R."/>
            <person name="Bhavsar Y."/>
            <person name="Yadav A."/>
        </authorList>
    </citation>
    <scope>NUCLEOTIDE SEQUENCE</scope>
    <source>
        <strain evidence="1">BA0131</strain>
    </source>
</reference>
<dbReference type="EMBL" id="JAUHTQ010000008">
    <property type="protein sequence ID" value="MDN4494321.1"/>
    <property type="molecule type" value="Genomic_DNA"/>
</dbReference>
<protein>
    <submittedName>
        <fullName evidence="1">Nucleoside-diphosphate sugar epimerase</fullName>
    </submittedName>
</protein>
<dbReference type="RefSeq" id="WP_301138619.1">
    <property type="nucleotide sequence ID" value="NZ_JAUHTQ010000008.1"/>
</dbReference>
<gene>
    <name evidence="1" type="ORF">QYB95_12275</name>
</gene>
<evidence type="ECO:0000313" key="2">
    <source>
        <dbReference type="Proteomes" id="UP001172743"/>
    </source>
</evidence>
<proteinExistence type="predicted"/>
<dbReference type="Proteomes" id="UP001172743">
    <property type="component" value="Unassembled WGS sequence"/>
</dbReference>
<accession>A0ABT8GTV4</accession>
<organism evidence="1 2">
    <name type="scientific">Ureibacillus aquaedulcis</name>
    <dbReference type="NCBI Taxonomy" id="3058421"/>
    <lineage>
        <taxon>Bacteria</taxon>
        <taxon>Bacillati</taxon>
        <taxon>Bacillota</taxon>
        <taxon>Bacilli</taxon>
        <taxon>Bacillales</taxon>
        <taxon>Caryophanaceae</taxon>
        <taxon>Ureibacillus</taxon>
    </lineage>
</organism>